<feature type="repeat" description="RCC1" evidence="1">
    <location>
        <begin position="347"/>
        <end position="387"/>
    </location>
</feature>
<comment type="caution">
    <text evidence="3">The sequence shown here is derived from an EMBL/GenBank/DDBJ whole genome shotgun (WGS) entry which is preliminary data.</text>
</comment>
<organism evidence="3 4">
    <name type="scientific">Prorocentrum cordatum</name>
    <dbReference type="NCBI Taxonomy" id="2364126"/>
    <lineage>
        <taxon>Eukaryota</taxon>
        <taxon>Sar</taxon>
        <taxon>Alveolata</taxon>
        <taxon>Dinophyceae</taxon>
        <taxon>Prorocentrales</taxon>
        <taxon>Prorocentraceae</taxon>
        <taxon>Prorocentrum</taxon>
    </lineage>
</organism>
<reference evidence="3" key="1">
    <citation type="submission" date="2023-10" db="EMBL/GenBank/DDBJ databases">
        <authorList>
            <person name="Chen Y."/>
            <person name="Shah S."/>
            <person name="Dougan E. K."/>
            <person name="Thang M."/>
            <person name="Chan C."/>
        </authorList>
    </citation>
    <scope>NUCLEOTIDE SEQUENCE [LARGE SCALE GENOMIC DNA]</scope>
</reference>
<dbReference type="PROSITE" id="PS50012">
    <property type="entry name" value="RCC1_3"/>
    <property type="match status" value="1"/>
</dbReference>
<dbReference type="EMBL" id="CAUYUJ010022621">
    <property type="protein sequence ID" value="CAK0911647.1"/>
    <property type="molecule type" value="Genomic_DNA"/>
</dbReference>
<dbReference type="InterPro" id="IPR000408">
    <property type="entry name" value="Reg_chr_condens"/>
</dbReference>
<dbReference type="PANTHER" id="PTHR45982:SF1">
    <property type="entry name" value="REGULATOR OF CHROMOSOME CONDENSATION"/>
    <property type="match status" value="1"/>
</dbReference>
<dbReference type="SUPFAM" id="SSF50985">
    <property type="entry name" value="RCC1/BLIP-II"/>
    <property type="match status" value="1"/>
</dbReference>
<sequence>GAGARGGCSSSRGTQRFPRLGLSLRRSLGATGGAREQRWARAAAPPLESAPLTGGLSPESTASSEAGGPLRAGAAGKPAGVPRLNLGGLGARPGAGAGRSGGPMELDEAAGDSSGRKRKGCELAAGGAAAPAARSAREPSPASTPGPVPLARPAGRCFTYVQNIDIQLAMINDHHTVLLRSDGTAAACGDNSSGQCDVPAPGDGLAYTQVAASADHTVLLRSDGTAAACGDNRYGQCDVPAPGDGLAYTQVAAGGFHTVLLRSDGTAAACGGNSSGQCDVPAPGDGLAYTQVAAGDFHTVLLRSDGTAAACGSNRCGQCDVPAPGDGLAYTQVAAGGKHTVLLLSDGTAAACGGNFFGQLDVPAPGDGLAYTQIAAGGDHTVLLRSDGTAAACGKNRFGQCDVPAPGDGLAYTQVAAGAFHTVLLRSDGTAAAYGSNRYGQLDVPAPGDGLAYAAVCSSPPSAPPPLLLQAFLDGSSAQFVTLAGEEFARVPAALSVADVRARLAAGLRSRAPGPVVSHVDAVLTGGGLLSRAPAEETVAAALG</sequence>
<feature type="compositionally biased region" description="Low complexity" evidence="2">
    <location>
        <begin position="124"/>
        <end position="141"/>
    </location>
</feature>
<protein>
    <submittedName>
        <fullName evidence="3">Uncharacterized protein</fullName>
    </submittedName>
</protein>
<feature type="region of interest" description="Disordered" evidence="2">
    <location>
        <begin position="1"/>
        <end position="151"/>
    </location>
</feature>
<dbReference type="PRINTS" id="PR00633">
    <property type="entry name" value="RCCNDNSATION"/>
</dbReference>
<evidence type="ECO:0000313" key="3">
    <source>
        <dbReference type="EMBL" id="CAK0911647.1"/>
    </source>
</evidence>
<dbReference type="Pfam" id="PF13540">
    <property type="entry name" value="RCC1_2"/>
    <property type="match status" value="7"/>
</dbReference>
<feature type="non-terminal residue" evidence="3">
    <location>
        <position position="544"/>
    </location>
</feature>
<dbReference type="Gene3D" id="2.130.10.30">
    <property type="entry name" value="Regulator of chromosome condensation 1/beta-lactamase-inhibitor protein II"/>
    <property type="match status" value="2"/>
</dbReference>
<evidence type="ECO:0000313" key="4">
    <source>
        <dbReference type="Proteomes" id="UP001189429"/>
    </source>
</evidence>
<dbReference type="InterPro" id="IPR051553">
    <property type="entry name" value="Ran_GTPase-activating"/>
</dbReference>
<dbReference type="Proteomes" id="UP001189429">
    <property type="component" value="Unassembled WGS sequence"/>
</dbReference>
<keyword evidence="4" id="KW-1185">Reference proteome</keyword>
<proteinExistence type="predicted"/>
<dbReference type="PANTHER" id="PTHR45982">
    <property type="entry name" value="REGULATOR OF CHROMOSOME CONDENSATION"/>
    <property type="match status" value="1"/>
</dbReference>
<evidence type="ECO:0000256" key="1">
    <source>
        <dbReference type="PROSITE-ProRule" id="PRU00235"/>
    </source>
</evidence>
<feature type="compositionally biased region" description="Low complexity" evidence="2">
    <location>
        <begin position="7"/>
        <end position="29"/>
    </location>
</feature>
<accession>A0ABN9YGI4</accession>
<feature type="compositionally biased region" description="Gly residues" evidence="2">
    <location>
        <begin position="87"/>
        <end position="101"/>
    </location>
</feature>
<dbReference type="InterPro" id="IPR009091">
    <property type="entry name" value="RCC1/BLIP-II"/>
</dbReference>
<dbReference type="PROSITE" id="PS00626">
    <property type="entry name" value="RCC1_2"/>
    <property type="match status" value="3"/>
</dbReference>
<feature type="non-terminal residue" evidence="3">
    <location>
        <position position="1"/>
    </location>
</feature>
<gene>
    <name evidence="3" type="ORF">PCOR1329_LOCUS85477</name>
</gene>
<evidence type="ECO:0000256" key="2">
    <source>
        <dbReference type="SAM" id="MobiDB-lite"/>
    </source>
</evidence>
<name>A0ABN9YGI4_9DINO</name>